<accession>A0AAU9PM51</accession>
<keyword evidence="2" id="KW-1185">Reference proteome</keyword>
<evidence type="ECO:0000313" key="1">
    <source>
        <dbReference type="EMBL" id="CAH1450943.1"/>
    </source>
</evidence>
<dbReference type="EMBL" id="CAKMRJ010005634">
    <property type="protein sequence ID" value="CAH1450943.1"/>
    <property type="molecule type" value="Genomic_DNA"/>
</dbReference>
<name>A0AAU9PM51_9ASTR</name>
<gene>
    <name evidence="1" type="ORF">LVIROSA_LOCUS36332</name>
</gene>
<reference evidence="1 2" key="1">
    <citation type="submission" date="2022-01" db="EMBL/GenBank/DDBJ databases">
        <authorList>
            <person name="Xiong W."/>
            <person name="Schranz E."/>
        </authorList>
    </citation>
    <scope>NUCLEOTIDE SEQUENCE [LARGE SCALE GENOMIC DNA]</scope>
</reference>
<comment type="caution">
    <text evidence="1">The sequence shown here is derived from an EMBL/GenBank/DDBJ whole genome shotgun (WGS) entry which is preliminary data.</text>
</comment>
<sequence length="100" mass="11583">MLVATSLKNVEIIDNNSTNAKGLRFYDSTICYLLSYLNFIVKLLLPLKRVPHVPLFLKFQSPYPKDILRVLFRHWLIGVIKSVNFNPHIIQGGFEKIPRS</sequence>
<evidence type="ECO:0000313" key="2">
    <source>
        <dbReference type="Proteomes" id="UP001157418"/>
    </source>
</evidence>
<dbReference type="AlphaFoldDB" id="A0AAU9PM51"/>
<dbReference type="Proteomes" id="UP001157418">
    <property type="component" value="Unassembled WGS sequence"/>
</dbReference>
<protein>
    <submittedName>
        <fullName evidence="1">Uncharacterized protein</fullName>
    </submittedName>
</protein>
<organism evidence="1 2">
    <name type="scientific">Lactuca virosa</name>
    <dbReference type="NCBI Taxonomy" id="75947"/>
    <lineage>
        <taxon>Eukaryota</taxon>
        <taxon>Viridiplantae</taxon>
        <taxon>Streptophyta</taxon>
        <taxon>Embryophyta</taxon>
        <taxon>Tracheophyta</taxon>
        <taxon>Spermatophyta</taxon>
        <taxon>Magnoliopsida</taxon>
        <taxon>eudicotyledons</taxon>
        <taxon>Gunneridae</taxon>
        <taxon>Pentapetalae</taxon>
        <taxon>asterids</taxon>
        <taxon>campanulids</taxon>
        <taxon>Asterales</taxon>
        <taxon>Asteraceae</taxon>
        <taxon>Cichorioideae</taxon>
        <taxon>Cichorieae</taxon>
        <taxon>Lactucinae</taxon>
        <taxon>Lactuca</taxon>
    </lineage>
</organism>
<proteinExistence type="predicted"/>